<reference evidence="2 3" key="1">
    <citation type="submission" date="2015-11" db="EMBL/GenBank/DDBJ databases">
        <title>Genomic analysis of 38 Legionella species identifies large and diverse effector repertoires.</title>
        <authorList>
            <person name="Burstein D."/>
            <person name="Amaro F."/>
            <person name="Zusman T."/>
            <person name="Lifshitz Z."/>
            <person name="Cohen O."/>
            <person name="Gilbert J.A."/>
            <person name="Pupko T."/>
            <person name="Shuman H.A."/>
            <person name="Segal G."/>
        </authorList>
    </citation>
    <scope>NUCLEOTIDE SEQUENCE [LARGE SCALE GENOMIC DNA]</scope>
    <source>
        <strain evidence="2 3">ATCC 43878</strain>
    </source>
</reference>
<dbReference type="Proteomes" id="UP000054742">
    <property type="component" value="Unassembled WGS sequence"/>
</dbReference>
<name>A0A0W0S1A7_9GAMM</name>
<protein>
    <submittedName>
        <fullName evidence="2">Uncharacterized protein</fullName>
    </submittedName>
</protein>
<dbReference type="EMBL" id="LNXV01000036">
    <property type="protein sequence ID" value="KTC77066.1"/>
    <property type="molecule type" value="Genomic_DNA"/>
</dbReference>
<evidence type="ECO:0000313" key="2">
    <source>
        <dbReference type="EMBL" id="KTC77066.1"/>
    </source>
</evidence>
<dbReference type="OrthoDB" id="5653418at2"/>
<feature type="compositionally biased region" description="Basic and acidic residues" evidence="1">
    <location>
        <begin position="452"/>
        <end position="472"/>
    </location>
</feature>
<feature type="region of interest" description="Disordered" evidence="1">
    <location>
        <begin position="452"/>
        <end position="473"/>
    </location>
</feature>
<dbReference type="RefSeq" id="WP_058443114.1">
    <property type="nucleotide sequence ID" value="NZ_CAAAHU010000008.1"/>
</dbReference>
<evidence type="ECO:0000313" key="3">
    <source>
        <dbReference type="Proteomes" id="UP000054742"/>
    </source>
</evidence>
<accession>A0A0W0S1A7</accession>
<dbReference type="AlphaFoldDB" id="A0A0W0S1A7"/>
<evidence type="ECO:0000256" key="1">
    <source>
        <dbReference type="SAM" id="MobiDB-lite"/>
    </source>
</evidence>
<organism evidence="2 3">
    <name type="scientific">Legionella brunensis</name>
    <dbReference type="NCBI Taxonomy" id="29422"/>
    <lineage>
        <taxon>Bacteria</taxon>
        <taxon>Pseudomonadati</taxon>
        <taxon>Pseudomonadota</taxon>
        <taxon>Gammaproteobacteria</taxon>
        <taxon>Legionellales</taxon>
        <taxon>Legionellaceae</taxon>
        <taxon>Legionella</taxon>
    </lineage>
</organism>
<dbReference type="PATRIC" id="fig|29422.6.peg.3352"/>
<sequence>MPISHTLAPAFDQIINLIEIRVRYLISHKIYLFKMARNEINQEDIVGYAQDIFNVKVTPKEFQISYLPVLEKTLSERINFFKEIRRIASLKNTQAIAILNLILDYEMRYSISSRDRIKSKDVEIQEKLSATFHELDSLKLLHTQLQPILPPNYEQLAQTIKFKDRTSKKKRIRNGEEFHQSSVNISFLEPISQGVNVNEVLIDLLKEVTEIKSPFKKDFSHELTQVTLAEKSISATIAEYKSKFQEHKETIQKIENHVNTFFAVDQHYQKIIDIINNFKTQVNYALSLTNAYKNFVIEGRKKLNEINSSFAATHQLFKDLKSGKKTFITTSFVESDFDSVIEIIAIIKKRLNDEFPQEISTLEELEIFTIECNRSMDEVLGQIKGMNASLTTCFEQVKQMEAEQLRQAQEQQVKNEKRQLELLEQRKREQDNFAQTQKEKLEQFRHEVNQKREDKKLAQMRDQAKSEVDTPEKQTPTYKNVAMEAMLNALKPKHVALLREILEGKRGIKYKKIHSLITKHLGGTISEVGNGSSHKRIQLENYITDMITHTHATGGMARPHGKAHNPEELSYFNIDLVKIVLINAKITLDVVAELEKNLEKHKMNASINSHSFFSLEKDEGTSQSEYNYTT</sequence>
<comment type="caution">
    <text evidence="2">The sequence shown here is derived from an EMBL/GenBank/DDBJ whole genome shotgun (WGS) entry which is preliminary data.</text>
</comment>
<gene>
    <name evidence="2" type="ORF">Lbru_3173</name>
</gene>
<proteinExistence type="predicted"/>
<keyword evidence="3" id="KW-1185">Reference proteome</keyword>